<dbReference type="InterPro" id="IPR036188">
    <property type="entry name" value="FAD/NAD-bd_sf"/>
</dbReference>
<evidence type="ECO:0000256" key="2">
    <source>
        <dbReference type="ARBA" id="ARBA00022827"/>
    </source>
</evidence>
<dbReference type="OrthoDB" id="417877at2759"/>
<dbReference type="Proteomes" id="UP000308730">
    <property type="component" value="Unassembled WGS sequence"/>
</dbReference>
<comment type="caution">
    <text evidence="5">The sequence shown here is derived from an EMBL/GenBank/DDBJ whole genome shotgun (WGS) entry which is preliminary data.</text>
</comment>
<gene>
    <name evidence="5" type="ORF">EUX98_g789</name>
</gene>
<dbReference type="SUPFAM" id="SSF54373">
    <property type="entry name" value="FAD-linked reductases, C-terminal domain"/>
    <property type="match status" value="1"/>
</dbReference>
<sequence length="424" mass="45833">MTPWRATKDFTVAVVGGGVCGLACAIALAKEGVHVDVYETTTKFKEIGAGIGLGPNAVRVLRELGVWEDVHAASGEADLNMRVFRYISGLSDHEIFYDNILASEDHGLGIARFSLIDALLKHFDISRAHFNKRCINVSPSAANPSVQILTFTDGTTREANVVIGADGIKSTIRSIITGRSVDADVAWSNTAAYRGLVQLREAKAAGVKVDLAAGFWCFMGPEKHIVTFPIQGGNTINVVAFVTNGPEPIGLAKLPHGEPWVKTTPQSELLEAYDGWGHQVKGLLKCLHKPSKWSICAVHPHLPSYVKGNVALIGDAAHAMLTHLGGGAGQGLEDALLLARLLGAPGTNVGNLERVLRIYDGLRRPRSQNIWDRSLRAGQVYEALGEHGFNTDGVRKDLAGIFIPVWHHKLQDDIQEGYKQIRAL</sequence>
<dbReference type="InterPro" id="IPR051104">
    <property type="entry name" value="FAD_monoxygenase"/>
</dbReference>
<reference evidence="5 6" key="1">
    <citation type="submission" date="2019-02" db="EMBL/GenBank/DDBJ databases">
        <title>Genome sequencing of the rare red list fungi Antrodiella citrinella (Flaviporus citrinellus).</title>
        <authorList>
            <person name="Buettner E."/>
            <person name="Kellner H."/>
        </authorList>
    </citation>
    <scope>NUCLEOTIDE SEQUENCE [LARGE SCALE GENOMIC DNA]</scope>
    <source>
        <strain evidence="5 6">DSM 108506</strain>
    </source>
</reference>
<dbReference type="EMBL" id="SGPM01000006">
    <property type="protein sequence ID" value="THH33455.1"/>
    <property type="molecule type" value="Genomic_DNA"/>
</dbReference>
<dbReference type="Gene3D" id="3.50.50.60">
    <property type="entry name" value="FAD/NAD(P)-binding domain"/>
    <property type="match status" value="1"/>
</dbReference>
<feature type="domain" description="FAD-binding" evidence="4">
    <location>
        <begin position="10"/>
        <end position="176"/>
    </location>
</feature>
<evidence type="ECO:0000256" key="1">
    <source>
        <dbReference type="ARBA" id="ARBA00022630"/>
    </source>
</evidence>
<keyword evidence="1" id="KW-0285">Flavoprotein</keyword>
<evidence type="ECO:0000259" key="4">
    <source>
        <dbReference type="Pfam" id="PF01494"/>
    </source>
</evidence>
<dbReference type="GO" id="GO:0016491">
    <property type="term" value="F:oxidoreductase activity"/>
    <property type="evidence" value="ECO:0007669"/>
    <property type="project" value="UniProtKB-KW"/>
</dbReference>
<dbReference type="Pfam" id="PF01494">
    <property type="entry name" value="FAD_binding_3"/>
    <property type="match status" value="2"/>
</dbReference>
<keyword evidence="6" id="KW-1185">Reference proteome</keyword>
<dbReference type="InterPro" id="IPR002938">
    <property type="entry name" value="FAD-bd"/>
</dbReference>
<evidence type="ECO:0000256" key="3">
    <source>
        <dbReference type="ARBA" id="ARBA00023002"/>
    </source>
</evidence>
<name>A0A4S4N4V3_9APHY</name>
<dbReference type="PANTHER" id="PTHR46720:SF3">
    <property type="entry name" value="FAD-BINDING DOMAIN-CONTAINING PROTEIN-RELATED"/>
    <property type="match status" value="1"/>
</dbReference>
<dbReference type="AlphaFoldDB" id="A0A4S4N4V3"/>
<dbReference type="GO" id="GO:0071949">
    <property type="term" value="F:FAD binding"/>
    <property type="evidence" value="ECO:0007669"/>
    <property type="project" value="InterPro"/>
</dbReference>
<organism evidence="5 6">
    <name type="scientific">Antrodiella citrinella</name>
    <dbReference type="NCBI Taxonomy" id="2447956"/>
    <lineage>
        <taxon>Eukaryota</taxon>
        <taxon>Fungi</taxon>
        <taxon>Dikarya</taxon>
        <taxon>Basidiomycota</taxon>
        <taxon>Agaricomycotina</taxon>
        <taxon>Agaricomycetes</taxon>
        <taxon>Polyporales</taxon>
        <taxon>Steccherinaceae</taxon>
        <taxon>Antrodiella</taxon>
    </lineage>
</organism>
<keyword evidence="3" id="KW-0560">Oxidoreductase</keyword>
<accession>A0A4S4N4V3</accession>
<dbReference type="SUPFAM" id="SSF51905">
    <property type="entry name" value="FAD/NAD(P)-binding domain"/>
    <property type="match status" value="1"/>
</dbReference>
<proteinExistence type="predicted"/>
<dbReference type="PANTHER" id="PTHR46720">
    <property type="entry name" value="HYDROXYLASE, PUTATIVE (AFU_ORTHOLOGUE AFUA_3G01460)-RELATED"/>
    <property type="match status" value="1"/>
</dbReference>
<dbReference type="PRINTS" id="PR00420">
    <property type="entry name" value="RNGMNOXGNASE"/>
</dbReference>
<evidence type="ECO:0000313" key="6">
    <source>
        <dbReference type="Proteomes" id="UP000308730"/>
    </source>
</evidence>
<protein>
    <recommendedName>
        <fullName evidence="4">FAD-binding domain-containing protein</fullName>
    </recommendedName>
</protein>
<feature type="domain" description="FAD-binding" evidence="4">
    <location>
        <begin position="304"/>
        <end position="373"/>
    </location>
</feature>
<evidence type="ECO:0000313" key="5">
    <source>
        <dbReference type="EMBL" id="THH33455.1"/>
    </source>
</evidence>
<dbReference type="GO" id="GO:0044550">
    <property type="term" value="P:secondary metabolite biosynthetic process"/>
    <property type="evidence" value="ECO:0007669"/>
    <property type="project" value="TreeGrafter"/>
</dbReference>
<keyword evidence="2" id="KW-0274">FAD</keyword>